<feature type="region of interest" description="Disordered" evidence="1">
    <location>
        <begin position="1"/>
        <end position="38"/>
    </location>
</feature>
<evidence type="ECO:0000313" key="2">
    <source>
        <dbReference type="EMBL" id="OLP90053.1"/>
    </source>
</evidence>
<proteinExistence type="predicted"/>
<feature type="region of interest" description="Disordered" evidence="1">
    <location>
        <begin position="911"/>
        <end position="956"/>
    </location>
</feature>
<feature type="compositionally biased region" description="Acidic residues" evidence="1">
    <location>
        <begin position="8"/>
        <end position="17"/>
    </location>
</feature>
<accession>A0A1Q9D4D7</accession>
<dbReference type="EMBL" id="LSRX01000730">
    <property type="protein sequence ID" value="OLP90053.1"/>
    <property type="molecule type" value="Genomic_DNA"/>
</dbReference>
<reference evidence="2 3" key="1">
    <citation type="submission" date="2016-02" db="EMBL/GenBank/DDBJ databases">
        <title>Genome analysis of coral dinoflagellate symbionts highlights evolutionary adaptations to a symbiotic lifestyle.</title>
        <authorList>
            <person name="Aranda M."/>
            <person name="Li Y."/>
            <person name="Liew Y.J."/>
            <person name="Baumgarten S."/>
            <person name="Simakov O."/>
            <person name="Wilson M."/>
            <person name="Piel J."/>
            <person name="Ashoor H."/>
            <person name="Bougouffa S."/>
            <person name="Bajic V.B."/>
            <person name="Ryu T."/>
            <person name="Ravasi T."/>
            <person name="Bayer T."/>
            <person name="Micklem G."/>
            <person name="Kim H."/>
            <person name="Bhak J."/>
            <person name="Lajeunesse T.C."/>
            <person name="Voolstra C.R."/>
        </authorList>
    </citation>
    <scope>NUCLEOTIDE SEQUENCE [LARGE SCALE GENOMIC DNA]</scope>
    <source>
        <strain evidence="2 3">CCMP2467</strain>
    </source>
</reference>
<sequence>MTGIRDLDDGDNNEEVEDGKRRTRSKKNPAPHSRDSCISGLASLRRVIAINSELQPQRASTSAEKLGRQHVTGMQSGEFVPHPAAAQSGYTSTDSFLPSPSRMVASGYPLSSVPEQQASVLPEHGTLLGSIQAPTSPTGPAAFREGQVLEVWSDSKKAWLPGVVLAAYASDTSAEGYRVPAGTVKVSSNNGVKWVMPDQIISAILAVEIRGLYAYAVIAGMHADPLTPQQERIGLRRSLYAPFNARKNKLATQAYLRAAEFGNLKAVRALALEDQAELSGQRCKDFLGCDPHHLVDSAHHLSNDERKTIKYQFRELPEVLNAVGTVKALPPKLGKSASQPFSDDGPTQPRSSTPRLAKTGGISGRLARSENNLTRLAGTVAARHHLCEATKSQPQLLWEKARTGEQALPALARSLRSERLAVLATHNNPSLLRVSEAQIRKIMPTLVSLCGGAEEAAYAIASRPELLEVEAASSFRSALQALAGFFGNLKDGLFLLGQTTAPPSVKVHARQFCREYMVGEYFLIGGAQVDDRPVWCKPASSMAHLGSRAKDVYLVYCQKGVVGSDQQHPCWTFSAKYTSAMKKQDYCDPEILGWAASKAKSPDQIREGHWHFPAENHKTQVPGLWPNDRYVDCTGGGQPLGPWLCLYSPQDLRHAFDLVRVALHVAWMPGCDSGSGPRLLGHILKQDPVFRDKSKITFLDTADFAHIRRWLFLQVPASLPDSTPVQLRAWEPIEVCMLFSAEEGGSKSHEEALVKADFRLMPEGSVAKVFPKIAGAPPLAEQVWARTYPRGLLEFPIPVGPCNLPPLIFMHSQICALVQGTRPCLRVRPLQGEDVYLPDPLAEVSDADATLLPKPKPVMYKFVSPGELGYTGYTLFQGPPCSQHCTSAETQMRIESMEQLTVALLLFPTPQCDELEEPPPERSATKRGSSKDRPPSKNAPVPPKPKPTPTEPPEPPAWLAEAWKAIPQKVATTVESPEGTLVKCIQAYTQNLEPGEVLSVPGCGPDFFAIFLYKQTSPERPDVVRPLVLREPALLAAGDRVEALLQQLSAELGDEMAREVLMTEATTQAAFQPPQKLTVKGSSRTGWPKLCQEGSHEDIARWIFEHKVDVLAGITSEPVARDILKSLGGLKAPVTVPLMQDRCAAIRELLDLKSISATLQSHPKLLTHGSETFRESFREVEEHLGTLAAREVLRAHPNLLMVDSQLLEFFSIMSDRFNDDDLRHLQQTGSGGWLKWPEIVGKPRPEIQAWRGHVAGHHRQRCCADRVLAFGAEPQGAAALAMLTGEIPEIPPLLLE</sequence>
<dbReference type="Proteomes" id="UP000186817">
    <property type="component" value="Unassembled WGS sequence"/>
</dbReference>
<dbReference type="OrthoDB" id="422713at2759"/>
<feature type="region of interest" description="Disordered" evidence="1">
    <location>
        <begin position="331"/>
        <end position="364"/>
    </location>
</feature>
<evidence type="ECO:0000313" key="3">
    <source>
        <dbReference type="Proteomes" id="UP000186817"/>
    </source>
</evidence>
<feature type="compositionally biased region" description="Pro residues" evidence="1">
    <location>
        <begin position="940"/>
        <end position="956"/>
    </location>
</feature>
<evidence type="ECO:0000256" key="1">
    <source>
        <dbReference type="SAM" id="MobiDB-lite"/>
    </source>
</evidence>
<protein>
    <submittedName>
        <fullName evidence="2">Uncharacterized protein</fullName>
    </submittedName>
</protein>
<gene>
    <name evidence="2" type="ORF">AK812_SmicGene28421</name>
</gene>
<keyword evidence="3" id="KW-1185">Reference proteome</keyword>
<name>A0A1Q9D4D7_SYMMI</name>
<feature type="compositionally biased region" description="Basic and acidic residues" evidence="1">
    <location>
        <begin position="919"/>
        <end position="935"/>
    </location>
</feature>
<comment type="caution">
    <text evidence="2">The sequence shown here is derived from an EMBL/GenBank/DDBJ whole genome shotgun (WGS) entry which is preliminary data.</text>
</comment>
<organism evidence="2 3">
    <name type="scientific">Symbiodinium microadriaticum</name>
    <name type="common">Dinoflagellate</name>
    <name type="synonym">Zooxanthella microadriatica</name>
    <dbReference type="NCBI Taxonomy" id="2951"/>
    <lineage>
        <taxon>Eukaryota</taxon>
        <taxon>Sar</taxon>
        <taxon>Alveolata</taxon>
        <taxon>Dinophyceae</taxon>
        <taxon>Suessiales</taxon>
        <taxon>Symbiodiniaceae</taxon>
        <taxon>Symbiodinium</taxon>
    </lineage>
</organism>